<dbReference type="PANTHER" id="PTHR32305">
    <property type="match status" value="1"/>
</dbReference>
<dbReference type="Gene3D" id="3.40.390.10">
    <property type="entry name" value="Collagenase (Catalytic Domain)"/>
    <property type="match status" value="1"/>
</dbReference>
<organism evidence="1 2">
    <name type="scientific">Pseudomonas fluorescens</name>
    <dbReference type="NCBI Taxonomy" id="294"/>
    <lineage>
        <taxon>Bacteria</taxon>
        <taxon>Pseudomonadati</taxon>
        <taxon>Pseudomonadota</taxon>
        <taxon>Gammaproteobacteria</taxon>
        <taxon>Pseudomonadales</taxon>
        <taxon>Pseudomonadaceae</taxon>
        <taxon>Pseudomonas</taxon>
    </lineage>
</organism>
<evidence type="ECO:0000313" key="2">
    <source>
        <dbReference type="Proteomes" id="UP000325723"/>
    </source>
</evidence>
<dbReference type="GO" id="GO:0008237">
    <property type="term" value="F:metallopeptidase activity"/>
    <property type="evidence" value="ECO:0007669"/>
    <property type="project" value="InterPro"/>
</dbReference>
<dbReference type="EMBL" id="CABVIE010000009">
    <property type="protein sequence ID" value="VVP07724.1"/>
    <property type="molecule type" value="Genomic_DNA"/>
</dbReference>
<gene>
    <name evidence="1" type="ORF">PS900_03178</name>
</gene>
<dbReference type="PANTHER" id="PTHR32305:SF15">
    <property type="entry name" value="PROTEIN RHSA-RELATED"/>
    <property type="match status" value="1"/>
</dbReference>
<dbReference type="AlphaFoldDB" id="A0A8H2RI77"/>
<evidence type="ECO:0000313" key="1">
    <source>
        <dbReference type="EMBL" id="VVP07724.1"/>
    </source>
</evidence>
<proteinExistence type="predicted"/>
<dbReference type="Proteomes" id="UP000325723">
    <property type="component" value="Unassembled WGS sequence"/>
</dbReference>
<accession>A0A8H2RI77</accession>
<protein>
    <submittedName>
        <fullName evidence="1">Uncharacterized protein</fullName>
    </submittedName>
</protein>
<comment type="caution">
    <text evidence="1">The sequence shown here is derived from an EMBL/GenBank/DDBJ whole genome shotgun (WGS) entry which is preliminary data.</text>
</comment>
<dbReference type="NCBIfam" id="TIGR03696">
    <property type="entry name" value="Rhs_assc_core"/>
    <property type="match status" value="1"/>
</dbReference>
<dbReference type="Gene3D" id="2.180.10.10">
    <property type="entry name" value="RHS repeat-associated core"/>
    <property type="match status" value="1"/>
</dbReference>
<dbReference type="InterPro" id="IPR050708">
    <property type="entry name" value="T6SS_VgrG/RHS"/>
</dbReference>
<dbReference type="InterPro" id="IPR024079">
    <property type="entry name" value="MetalloPept_cat_dom_sf"/>
</dbReference>
<sequence>MNAHTPSLSVVDPRGLPVRALAYFRQAADESVTARVTHQVFDPLGRLIQQRDPRLFALRQGDASVPANLATIHNLTGQVLWSDSVDAGWQLGLPGAAGQALEAWDQRGWHRRTEHDPLLRPVAVHEQGSGEPERCVERMTFGGVSDDHARHNLCGQPIRQDDPAGSRLMADYGLSATVLRERRFFLNSFDPVDWPALDADRDCLLEPGAGAQSSWTYAPSGELMTQTDAKGHIQHFAHDRAGQLCSAGLQRSGQISVDTLVSGIHYSASGQVEQELAGNGMRTTSAYDPANGHLMLLATQGPNQSFLQKLTYRYDSFGNITEITDAALPIQHFANQRIEPVRRFTYDTLYQLISATGWESAKPSLGPALPEWQAFGPPDASRWCNYSETYQYDEAGNLLQRIHHGAVGDTLTMRVAPLSNRSVKVHPTQSAIDESFDARGNLLELQPGQRLLWNGRNELAQVTQIARVDGADDLERYVYDGEGTRLRKSRTTAAKSIAHAAEVRYLPGIELHSNSATGEQLQVVSIQAGRCTVRLLHWDSPPPVELDNDQLRFCFDDHLGSSAFEVDAQAQVISQEVYYPFGGTAWLAGRHEVETSYKTIRYSGKERDATGLYYYGARYYAPWLQRWLNPDPAGDVDGVNFYWFVSNSPINFIDRQGYFLILRNYLDFRFETSQGIRQSVLHRGMKDVERNAPEMAKVLNEGIALAKSAVKDAAESILNQDFNARIYNSYFWAFQPDNADELKERYQKILFNLERLESKPAKVVIFRDAGGAYERANAFINHSDRRHKIYINERYLLGRSVTEVAQTLIHEASHQDRANYSLDYYYITPDKFDKANAKLLVGNGARDVVFSVAMEMNSKKMLLGNAEEIDLRGVSEDFISEVRGANAINALHKYNNNPALRSRMARNNADSLSGFAMSSAIMSKWSKQRS</sequence>
<dbReference type="InterPro" id="IPR022385">
    <property type="entry name" value="Rhs_assc_core"/>
</dbReference>
<dbReference type="RefSeq" id="WP_150758131.1">
    <property type="nucleotide sequence ID" value="NZ_CABVIE010000009.1"/>
</dbReference>
<name>A0A8H2RI77_PSEFL</name>
<reference evidence="1 2" key="1">
    <citation type="submission" date="2019-09" db="EMBL/GenBank/DDBJ databases">
        <authorList>
            <person name="Chandra G."/>
            <person name="Truman W A."/>
        </authorList>
    </citation>
    <scope>NUCLEOTIDE SEQUENCE [LARGE SCALE GENOMIC DNA]</scope>
    <source>
        <strain evidence="1">PS900</strain>
    </source>
</reference>